<organism evidence="1">
    <name type="scientific">Lygus hesperus</name>
    <name type="common">Western plant bug</name>
    <dbReference type="NCBI Taxonomy" id="30085"/>
    <lineage>
        <taxon>Eukaryota</taxon>
        <taxon>Metazoa</taxon>
        <taxon>Ecdysozoa</taxon>
        <taxon>Arthropoda</taxon>
        <taxon>Hexapoda</taxon>
        <taxon>Insecta</taxon>
        <taxon>Pterygota</taxon>
        <taxon>Neoptera</taxon>
        <taxon>Paraneoptera</taxon>
        <taxon>Hemiptera</taxon>
        <taxon>Heteroptera</taxon>
        <taxon>Panheteroptera</taxon>
        <taxon>Cimicomorpha</taxon>
        <taxon>Miridae</taxon>
        <taxon>Mirini</taxon>
        <taxon>Lygus</taxon>
    </lineage>
</organism>
<reference evidence="1" key="1">
    <citation type="journal article" date="2014" name="PLoS ONE">
        <title>Transcriptome-Based Identification of ABC Transporters in the Western Tarnished Plant Bug Lygus hesperus.</title>
        <authorList>
            <person name="Hull J.J."/>
            <person name="Chaney K."/>
            <person name="Geib S.M."/>
            <person name="Fabrick J.A."/>
            <person name="Brent C.S."/>
            <person name="Walsh D."/>
            <person name="Lavine L.C."/>
        </authorList>
    </citation>
    <scope>NUCLEOTIDE SEQUENCE</scope>
</reference>
<evidence type="ECO:0000313" key="1">
    <source>
        <dbReference type="EMBL" id="JAG24753.1"/>
    </source>
</evidence>
<name>A0A0A9Y0V5_LYGHE</name>
<dbReference type="EMBL" id="GBHO01018851">
    <property type="protein sequence ID" value="JAG24753.1"/>
    <property type="molecule type" value="Transcribed_RNA"/>
</dbReference>
<sequence>MHWSTCISMRMAAKLIVDCMTSDRLKERSGVFQAANLQRRPCSRNGHTTIRRLQSLLLLLLLALELSGSLYRTRQLGLVVRRAAVEGLPGFDDSGLRSSWDRFGPPVDGLDSAPSCTRVSASFTDQRHLSCVR</sequence>
<gene>
    <name evidence="1" type="primary">mutS_47</name>
    <name evidence="1" type="ORF">CM83_77662</name>
</gene>
<proteinExistence type="predicted"/>
<protein>
    <submittedName>
        <fullName evidence="1">DNA mismatch repair protein MutS</fullName>
    </submittedName>
</protein>
<dbReference type="AlphaFoldDB" id="A0A0A9Y0V5"/>
<reference evidence="1" key="2">
    <citation type="submission" date="2014-07" db="EMBL/GenBank/DDBJ databases">
        <authorList>
            <person name="Hull J."/>
        </authorList>
    </citation>
    <scope>NUCLEOTIDE SEQUENCE</scope>
</reference>
<accession>A0A0A9Y0V5</accession>